<evidence type="ECO:0008006" key="5">
    <source>
        <dbReference type="Google" id="ProtNLM"/>
    </source>
</evidence>
<evidence type="ECO:0000256" key="1">
    <source>
        <dbReference type="ARBA" id="ARBA00022737"/>
    </source>
</evidence>
<name>A0A251X3B0_9RHOB</name>
<dbReference type="RefSeq" id="WP_086450302.1">
    <property type="nucleotide sequence ID" value="NZ_MSPP01000001.1"/>
</dbReference>
<evidence type="ECO:0000313" key="4">
    <source>
        <dbReference type="Proteomes" id="UP000194664"/>
    </source>
</evidence>
<keyword evidence="2" id="KW-0472">Membrane</keyword>
<keyword evidence="1" id="KW-0677">Repeat</keyword>
<feature type="transmembrane region" description="Helical" evidence="2">
    <location>
        <begin position="56"/>
        <end position="84"/>
    </location>
</feature>
<dbReference type="Gene3D" id="2.160.20.80">
    <property type="entry name" value="E3 ubiquitin-protein ligase SopA"/>
    <property type="match status" value="1"/>
</dbReference>
<comment type="caution">
    <text evidence="3">The sequence shown here is derived from an EMBL/GenBank/DDBJ whole genome shotgun (WGS) entry which is preliminary data.</text>
</comment>
<dbReference type="EMBL" id="MSPP01000001">
    <property type="protein sequence ID" value="OUD10653.1"/>
    <property type="molecule type" value="Genomic_DNA"/>
</dbReference>
<accession>A0A251X3B0</accession>
<sequence>MPEFTFHFPPVSYSDWLPIVVLTIIAGSFAIYRIMPTPDAKRDPLILQKELGLAKLPIAFFVLGAIIWSLMLFASVVGLLWTIYEALQNMKPITNEDQLALRGVLTTFAAMAATLGAVVAFPFTLIRIQHSAKQNDLTDERLFNDKLNDASQNLAAWREVTEVIGEGDERKVLTTREPDLVTRATAIDRLFGLIKERPEEASRIAAMLSLYVREHTVQVGDKIPDVPAEPTPENASANELEDWALNLTPKRSDIQKATQTIGLIQKHVGKALRKTAINLRGANLQGMDLSGLDFSFGNFEHAQMQGVNFSSSELIGASLANAALQEADLSATSLIKANLDDAKLIGAILVGAKLNEANLTEARLRGADLRGAHLKRSELFAADFRFTDLQNAELQGANLSFSDLRGADLRLAILDGVTFRRTEIDKTTDLWRTSLRGACMNKMEPSQLQKLTSYRKVAFGDGTNNCSPWPEHWPKEILAVYEFNRSWRDWVAENHPDVLKYLPEDVRNLK</sequence>
<feature type="transmembrane region" description="Helical" evidence="2">
    <location>
        <begin position="16"/>
        <end position="35"/>
    </location>
</feature>
<protein>
    <recommendedName>
        <fullName evidence="5">Pentapeptide repeat-containing protein</fullName>
    </recommendedName>
</protein>
<evidence type="ECO:0000256" key="2">
    <source>
        <dbReference type="SAM" id="Phobius"/>
    </source>
</evidence>
<gene>
    <name evidence="3" type="ORF">BVC71_03965</name>
</gene>
<keyword evidence="4" id="KW-1185">Reference proteome</keyword>
<dbReference type="InterPro" id="IPR001646">
    <property type="entry name" value="5peptide_repeat"/>
</dbReference>
<organism evidence="3 4">
    <name type="scientific">Marivivens niveibacter</name>
    <dbReference type="NCBI Taxonomy" id="1930667"/>
    <lineage>
        <taxon>Bacteria</taxon>
        <taxon>Pseudomonadati</taxon>
        <taxon>Pseudomonadota</taxon>
        <taxon>Alphaproteobacteria</taxon>
        <taxon>Rhodobacterales</taxon>
        <taxon>Paracoccaceae</taxon>
        <taxon>Marivivens group</taxon>
        <taxon>Marivivens</taxon>
    </lineage>
</organism>
<feature type="transmembrane region" description="Helical" evidence="2">
    <location>
        <begin position="104"/>
        <end position="126"/>
    </location>
</feature>
<dbReference type="PANTHER" id="PTHR47485">
    <property type="entry name" value="THYLAKOID LUMENAL 17.4 KDA PROTEIN, CHLOROPLASTIC"/>
    <property type="match status" value="1"/>
</dbReference>
<dbReference type="PANTHER" id="PTHR47485:SF1">
    <property type="entry name" value="THYLAKOID LUMENAL 17.4 KDA PROTEIN, CHLOROPLASTIC"/>
    <property type="match status" value="1"/>
</dbReference>
<dbReference type="OrthoDB" id="7837851at2"/>
<evidence type="ECO:0000313" key="3">
    <source>
        <dbReference type="EMBL" id="OUD10653.1"/>
    </source>
</evidence>
<dbReference type="Proteomes" id="UP000194664">
    <property type="component" value="Unassembled WGS sequence"/>
</dbReference>
<dbReference type="AlphaFoldDB" id="A0A251X3B0"/>
<keyword evidence="2" id="KW-0812">Transmembrane</keyword>
<proteinExistence type="predicted"/>
<dbReference type="SUPFAM" id="SSF141571">
    <property type="entry name" value="Pentapeptide repeat-like"/>
    <property type="match status" value="1"/>
</dbReference>
<keyword evidence="2" id="KW-1133">Transmembrane helix</keyword>
<reference evidence="3 4" key="1">
    <citation type="submission" date="2016-12" db="EMBL/GenBank/DDBJ databases">
        <title>The draft genome sequence of HSLHS2.</title>
        <authorList>
            <person name="Hu D."/>
            <person name="Wang L."/>
            <person name="Shao Z."/>
        </authorList>
    </citation>
    <scope>NUCLEOTIDE SEQUENCE [LARGE SCALE GENOMIC DNA]</scope>
    <source>
        <strain evidence="3">MCCC 1A06712</strain>
    </source>
</reference>
<dbReference type="Pfam" id="PF00805">
    <property type="entry name" value="Pentapeptide"/>
    <property type="match status" value="3"/>
</dbReference>